<evidence type="ECO:0000313" key="6">
    <source>
        <dbReference type="EMBL" id="PSL03396.1"/>
    </source>
</evidence>
<gene>
    <name evidence="6" type="ORF">CLV48_107114</name>
</gene>
<keyword evidence="3 5" id="KW-1133">Transmembrane helix</keyword>
<keyword evidence="4 5" id="KW-0472">Membrane</keyword>
<dbReference type="RefSeq" id="WP_106567778.1">
    <property type="nucleotide sequence ID" value="NZ_PYGF01000007.1"/>
</dbReference>
<keyword evidence="7" id="KW-1185">Reference proteome</keyword>
<dbReference type="Pfam" id="PF13564">
    <property type="entry name" value="DoxX_2"/>
    <property type="match status" value="1"/>
</dbReference>
<organism evidence="6 7">
    <name type="scientific">Cecembia rubra</name>
    <dbReference type="NCBI Taxonomy" id="1485585"/>
    <lineage>
        <taxon>Bacteria</taxon>
        <taxon>Pseudomonadati</taxon>
        <taxon>Bacteroidota</taxon>
        <taxon>Cytophagia</taxon>
        <taxon>Cytophagales</taxon>
        <taxon>Cyclobacteriaceae</taxon>
        <taxon>Cecembia</taxon>
    </lineage>
</organism>
<comment type="caution">
    <text evidence="6">The sequence shown here is derived from an EMBL/GenBank/DDBJ whole genome shotgun (WGS) entry which is preliminary data.</text>
</comment>
<dbReference type="GO" id="GO:0016020">
    <property type="term" value="C:membrane"/>
    <property type="evidence" value="ECO:0007669"/>
    <property type="project" value="UniProtKB-SubCell"/>
</dbReference>
<dbReference type="Proteomes" id="UP000240708">
    <property type="component" value="Unassembled WGS sequence"/>
</dbReference>
<comment type="subcellular location">
    <subcellularLocation>
        <location evidence="1">Membrane</location>
        <topology evidence="1">Multi-pass membrane protein</topology>
    </subcellularLocation>
</comment>
<evidence type="ECO:0000256" key="1">
    <source>
        <dbReference type="ARBA" id="ARBA00004141"/>
    </source>
</evidence>
<evidence type="ECO:0000256" key="2">
    <source>
        <dbReference type="ARBA" id="ARBA00022692"/>
    </source>
</evidence>
<feature type="transmembrane region" description="Helical" evidence="5">
    <location>
        <begin position="12"/>
        <end position="34"/>
    </location>
</feature>
<sequence>METKTMSKKRKVINWIFVGIMSALFIMSATMKLMAGADAEIAKNFVKWGLDGKLMLIGMGELIAAILFLIPRTSSLGVLLLSAHLGGAITTHMEHGEMFIPQAIMLLLVWVANYLRNPEMLASFTKK</sequence>
<dbReference type="InterPro" id="IPR032808">
    <property type="entry name" value="DoxX"/>
</dbReference>
<keyword evidence="2 5" id="KW-0812">Transmembrane</keyword>
<dbReference type="AlphaFoldDB" id="A0A2P8E1R8"/>
<dbReference type="EMBL" id="PYGF01000007">
    <property type="protein sequence ID" value="PSL03396.1"/>
    <property type="molecule type" value="Genomic_DNA"/>
</dbReference>
<feature type="transmembrane region" description="Helical" evidence="5">
    <location>
        <begin position="77"/>
        <end position="93"/>
    </location>
</feature>
<evidence type="ECO:0000256" key="4">
    <source>
        <dbReference type="ARBA" id="ARBA00023136"/>
    </source>
</evidence>
<accession>A0A2P8E1R8</accession>
<name>A0A2P8E1R8_9BACT</name>
<evidence type="ECO:0000313" key="7">
    <source>
        <dbReference type="Proteomes" id="UP000240708"/>
    </source>
</evidence>
<reference evidence="6 7" key="1">
    <citation type="submission" date="2018-03" db="EMBL/GenBank/DDBJ databases">
        <title>Genomic Encyclopedia of Archaeal and Bacterial Type Strains, Phase II (KMG-II): from individual species to whole genera.</title>
        <authorList>
            <person name="Goeker M."/>
        </authorList>
    </citation>
    <scope>NUCLEOTIDE SEQUENCE [LARGE SCALE GENOMIC DNA]</scope>
    <source>
        <strain evidence="6 7">DSM 28057</strain>
    </source>
</reference>
<evidence type="ECO:0000256" key="3">
    <source>
        <dbReference type="ARBA" id="ARBA00022989"/>
    </source>
</evidence>
<feature type="transmembrane region" description="Helical" evidence="5">
    <location>
        <begin position="54"/>
        <end position="70"/>
    </location>
</feature>
<feature type="transmembrane region" description="Helical" evidence="5">
    <location>
        <begin position="99"/>
        <end position="116"/>
    </location>
</feature>
<dbReference type="OrthoDB" id="677659at2"/>
<evidence type="ECO:0000256" key="5">
    <source>
        <dbReference type="SAM" id="Phobius"/>
    </source>
</evidence>
<protein>
    <submittedName>
        <fullName evidence="6">DoxX-like protein</fullName>
    </submittedName>
</protein>
<proteinExistence type="predicted"/>